<gene>
    <name evidence="1" type="ORF">H4R21_007039</name>
</gene>
<dbReference type="EMBL" id="JANBUN010004119">
    <property type="protein sequence ID" value="KAJ2788315.1"/>
    <property type="molecule type" value="Genomic_DNA"/>
</dbReference>
<evidence type="ECO:0000313" key="2">
    <source>
        <dbReference type="Proteomes" id="UP001140087"/>
    </source>
</evidence>
<protein>
    <submittedName>
        <fullName evidence="1">Uncharacterized protein</fullName>
    </submittedName>
</protein>
<feature type="non-terminal residue" evidence="1">
    <location>
        <position position="227"/>
    </location>
</feature>
<reference evidence="1" key="1">
    <citation type="submission" date="2022-07" db="EMBL/GenBank/DDBJ databases">
        <title>Phylogenomic reconstructions and comparative analyses of Kickxellomycotina fungi.</title>
        <authorList>
            <person name="Reynolds N.K."/>
            <person name="Stajich J.E."/>
            <person name="Barry K."/>
            <person name="Grigoriev I.V."/>
            <person name="Crous P."/>
            <person name="Smith M.E."/>
        </authorList>
    </citation>
    <scope>NUCLEOTIDE SEQUENCE</scope>
    <source>
        <strain evidence="1">BCRC 34780</strain>
    </source>
</reference>
<comment type="caution">
    <text evidence="1">The sequence shown here is derived from an EMBL/GenBank/DDBJ whole genome shotgun (WGS) entry which is preliminary data.</text>
</comment>
<proteinExistence type="predicted"/>
<keyword evidence="2" id="KW-1185">Reference proteome</keyword>
<sequence length="227" mass="24533">MLELHRTIRGWVVRQIADPAISLAQRVGRIHKFLTLIRLCRKDSQLATSHVFGSLLNSYMREAGMIPDRQPSYRAGSVKRYNVGSRMGGAESGRRGRRKGGSSQAKYVPSFVERAVASALVSPESRQFVRAWNEVAAENGTKLDTLEAALRGARDWAAFDAAPAAAKTPTTPEAAVAAAAEDAAVPKAVAVHRSRSNPAADELGVSDESMARADCFVPCLGWLLENM</sequence>
<evidence type="ECO:0000313" key="1">
    <source>
        <dbReference type="EMBL" id="KAJ2788315.1"/>
    </source>
</evidence>
<dbReference type="Proteomes" id="UP001140087">
    <property type="component" value="Unassembled WGS sequence"/>
</dbReference>
<organism evidence="1 2">
    <name type="scientific">Coemansia helicoidea</name>
    <dbReference type="NCBI Taxonomy" id="1286919"/>
    <lineage>
        <taxon>Eukaryota</taxon>
        <taxon>Fungi</taxon>
        <taxon>Fungi incertae sedis</taxon>
        <taxon>Zoopagomycota</taxon>
        <taxon>Kickxellomycotina</taxon>
        <taxon>Kickxellomycetes</taxon>
        <taxon>Kickxellales</taxon>
        <taxon>Kickxellaceae</taxon>
        <taxon>Coemansia</taxon>
    </lineage>
</organism>
<accession>A0ACC1KEH6</accession>
<name>A0ACC1KEH6_9FUNG</name>